<dbReference type="GO" id="GO:0016787">
    <property type="term" value="F:hydrolase activity"/>
    <property type="evidence" value="ECO:0007669"/>
    <property type="project" value="UniProtKB-KW"/>
</dbReference>
<dbReference type="AlphaFoldDB" id="A0A1Z4ER50"/>
<protein>
    <submittedName>
        <fullName evidence="3">Putative lipase/esterase</fullName>
    </submittedName>
</protein>
<keyword evidence="4" id="KW-1185">Reference proteome</keyword>
<dbReference type="PANTHER" id="PTHR48081">
    <property type="entry name" value="AB HYDROLASE SUPERFAMILY PROTEIN C4A8.06C"/>
    <property type="match status" value="1"/>
</dbReference>
<accession>A0A1Z4ER50</accession>
<dbReference type="PANTHER" id="PTHR48081:SF8">
    <property type="entry name" value="ALPHA_BETA HYDROLASE FOLD-3 DOMAIN-CONTAINING PROTEIN-RELATED"/>
    <property type="match status" value="1"/>
</dbReference>
<keyword evidence="1" id="KW-0378">Hydrolase</keyword>
<dbReference type="KEGG" id="mste:MSTE_00073"/>
<reference evidence="3 4" key="2">
    <citation type="journal article" date="2017" name="Int. J. Syst. Evol. Microbiol.">
        <title>Mycobacterium stephanolepidis sp. nov., a rapidly growing species related to Mycobacterium chelonae, isolated from marine teleost fish, Stephanolepis cirrhifer.</title>
        <authorList>
            <person name="Fukano H."/>
            <person name="Wada S."/>
            <person name="Kurata O."/>
            <person name="Katayama K."/>
            <person name="Fujiwara N."/>
            <person name="Hoshino Y."/>
        </authorList>
    </citation>
    <scope>NUCLEOTIDE SEQUENCE [LARGE SCALE GENOMIC DNA]</scope>
    <source>
        <strain evidence="3 4">NJB0901</strain>
    </source>
</reference>
<dbReference type="SUPFAM" id="SSF53474">
    <property type="entry name" value="alpha/beta-Hydrolases"/>
    <property type="match status" value="1"/>
</dbReference>
<evidence type="ECO:0000259" key="2">
    <source>
        <dbReference type="Pfam" id="PF07859"/>
    </source>
</evidence>
<evidence type="ECO:0000256" key="1">
    <source>
        <dbReference type="ARBA" id="ARBA00022801"/>
    </source>
</evidence>
<evidence type="ECO:0000313" key="4">
    <source>
        <dbReference type="Proteomes" id="UP000217954"/>
    </source>
</evidence>
<name>A0A1Z4ER50_9MYCO</name>
<dbReference type="Proteomes" id="UP000217954">
    <property type="component" value="Chromosome"/>
</dbReference>
<sequence length="324" mass="35375">MRPLPRAARDELTRNAIRVTLDPQIAALLPALNEGFPRVETMTGATARAAIRARYRAPAEPLPMRSVTDEHASGPHGEIPIRVYRPDAPGPLATLVFAHGGGFVFCDKDSHDGLCRRLADQMPAVVVSVDYRRAPEHRWPTAAQGMFLATCWAVRHARALGGDPGRVIVCGDSAGGNLAAVTTLMARDMGGPALAGQILIYPVLDTNFDTDSYRRYANGYYNTRAAMRWYWDQYLPDHALRTHPYAAPLRADLAGLPAAVVVTARYDPPCSEGEAYARALQKAGVPVRYRRYDSAIHGFMTMPGLDLAAAAIERLCRDVDELLA</sequence>
<feature type="domain" description="Alpha/beta hydrolase fold-3" evidence="2">
    <location>
        <begin position="95"/>
        <end position="300"/>
    </location>
</feature>
<dbReference type="InterPro" id="IPR013094">
    <property type="entry name" value="AB_hydrolase_3"/>
</dbReference>
<evidence type="ECO:0000313" key="3">
    <source>
        <dbReference type="EMBL" id="BAX95423.1"/>
    </source>
</evidence>
<dbReference type="InterPro" id="IPR050300">
    <property type="entry name" value="GDXG_lipolytic_enzyme"/>
</dbReference>
<dbReference type="InterPro" id="IPR029058">
    <property type="entry name" value="AB_hydrolase_fold"/>
</dbReference>
<dbReference type="Gene3D" id="3.40.50.1820">
    <property type="entry name" value="alpha/beta hydrolase"/>
    <property type="match status" value="1"/>
</dbReference>
<dbReference type="Pfam" id="PF07859">
    <property type="entry name" value="Abhydrolase_3"/>
    <property type="match status" value="1"/>
</dbReference>
<organism evidence="3 4">
    <name type="scientific">[Mycobacterium] stephanolepidis</name>
    <dbReference type="NCBI Taxonomy" id="1520670"/>
    <lineage>
        <taxon>Bacteria</taxon>
        <taxon>Bacillati</taxon>
        <taxon>Actinomycetota</taxon>
        <taxon>Actinomycetes</taxon>
        <taxon>Mycobacteriales</taxon>
        <taxon>Mycobacteriaceae</taxon>
        <taxon>Mycobacteroides</taxon>
    </lineage>
</organism>
<gene>
    <name evidence="3" type="ORF">MSTE_00073</name>
</gene>
<dbReference type="EMBL" id="AP018165">
    <property type="protein sequence ID" value="BAX95423.1"/>
    <property type="molecule type" value="Genomic_DNA"/>
</dbReference>
<proteinExistence type="predicted"/>
<reference evidence="4" key="1">
    <citation type="journal article" date="2017" name="Genome Announc.">
        <title>Complete Genome Sequence of Mycobacterium stephanolepidis.</title>
        <authorList>
            <person name="Fukano H."/>
            <person name="Yoshida M."/>
            <person name="Katayama Y."/>
            <person name="Omatsu T."/>
            <person name="Mizutani T."/>
            <person name="Kurata O."/>
            <person name="Wada S."/>
            <person name="Hoshino Y."/>
        </authorList>
    </citation>
    <scope>NUCLEOTIDE SEQUENCE [LARGE SCALE GENOMIC DNA]</scope>
    <source>
        <strain evidence="4">NJB0901</strain>
    </source>
</reference>